<feature type="compositionally biased region" description="Polar residues" evidence="7">
    <location>
        <begin position="83"/>
        <end position="94"/>
    </location>
</feature>
<dbReference type="PANTHER" id="PTHR12144:SF0">
    <property type="entry name" value="NEGATIVE ELONGATION FACTOR C_D"/>
    <property type="match status" value="1"/>
</dbReference>
<keyword evidence="4" id="KW-0805">Transcription regulation</keyword>
<dbReference type="SMART" id="SM00456">
    <property type="entry name" value="WW"/>
    <property type="match status" value="1"/>
</dbReference>
<dbReference type="PROSITE" id="PS50020">
    <property type="entry name" value="WW_DOMAIN_2"/>
    <property type="match status" value="1"/>
</dbReference>
<dbReference type="InterPro" id="IPR001202">
    <property type="entry name" value="WW_dom"/>
</dbReference>
<dbReference type="InterPro" id="IPR036020">
    <property type="entry name" value="WW_dom_sf"/>
</dbReference>
<dbReference type="GO" id="GO:0034244">
    <property type="term" value="P:negative regulation of transcription elongation by RNA polymerase II"/>
    <property type="evidence" value="ECO:0007669"/>
    <property type="project" value="TreeGrafter"/>
</dbReference>
<keyword evidence="6" id="KW-0539">Nucleus</keyword>
<dbReference type="EMBL" id="HBGN01024364">
    <property type="protein sequence ID" value="CAD9339066.1"/>
    <property type="molecule type" value="Transcribed_RNA"/>
</dbReference>
<dbReference type="PANTHER" id="PTHR12144">
    <property type="entry name" value="NEGATIVE ELONGATION FACTOR D"/>
    <property type="match status" value="1"/>
</dbReference>
<sequence length="845" mass="91600">MEDAGEQTPPHSSPGYDDSPEEKEAVEETTAEEGEPTPTATTDDGAGGWVAFQDDEGREYFYNNDTGETQWERPASMGPPPDDQQQTEDVSTQEGGVADSSYDDSRGGEDPYAISADTTTSTAGSTMDEGEPRPTSPVATVEEEAEPELSPAEKAELALNEPDAILEPGCLTNVNELLKALDGNVGGQKAIQSLVAGYHGQTAICGLLGLWLAELKSSSTSKKQSNFISAADTVRTIAENVVNTIAKEKFTKAGGDSILSLSKAEVAFLEEMFESNRWRKLLIDLSATHKDSALLMYCLQKISKRGHHREIAKRINQSDYFGVFNSMLAAELTVVGKLAVGGNGESGAKSDDGSTGIDSILADLKRTCSSTSYTYLYAIEVLNDLVHKVKTKKMPDGPKTAGLLRAVRKWDRLREELEDLMMNPPAAGGASKLNPLARKRRVDVALNVSDLYQRQRRRLDPTSDAYTSGDGSRFRRKSPNDLLRDTLDTAVVSLLKNHSLGIQVDKQLADDLLKVAYGGSSDIIGDVLIANPSAIKALLENLFRPGSKRNRNLEVKQKCARLIALAVLASERSVKVASSGDESSSEKRDDLEDQLRKALEKGSQICEQVENMVTFTVTESASDKDTASPGRYLSFLCMEYAPVAQGVILWATELASGDEFASSAAYPTLSPSLMSLARIVSIHHPFTRPAVLKLALTFLSHSNSDLSYETMQDIKEQCLRLFLWLATQGQGLPVFSAIAEKLRQGGVIDAALLRYFIGGILDVIGPPVSIPFVKVLGMMFTTKACVDALNSTFFDAKKKVLLSELIGDFEDAVMENEKQSPRAAADDVALVANLRSMYGSKKRAS</sequence>
<proteinExistence type="inferred from homology"/>
<dbReference type="SUPFAM" id="SSF51045">
    <property type="entry name" value="WW domain"/>
    <property type="match status" value="1"/>
</dbReference>
<evidence type="ECO:0000313" key="9">
    <source>
        <dbReference type="EMBL" id="CAD9339066.1"/>
    </source>
</evidence>
<evidence type="ECO:0000256" key="4">
    <source>
        <dbReference type="ARBA" id="ARBA00023015"/>
    </source>
</evidence>
<dbReference type="CDD" id="cd00201">
    <property type="entry name" value="WW"/>
    <property type="match status" value="1"/>
</dbReference>
<comment type="subcellular location">
    <subcellularLocation>
        <location evidence="1">Nucleus</location>
    </subcellularLocation>
</comment>
<dbReference type="Gene3D" id="2.20.70.10">
    <property type="match status" value="1"/>
</dbReference>
<keyword evidence="5" id="KW-0804">Transcription</keyword>
<protein>
    <recommendedName>
        <fullName evidence="8">WW domain-containing protein</fullName>
    </recommendedName>
</protein>
<keyword evidence="3" id="KW-0678">Repressor</keyword>
<feature type="region of interest" description="Disordered" evidence="7">
    <location>
        <begin position="1"/>
        <end position="154"/>
    </location>
</feature>
<dbReference type="Pfam" id="PF00397">
    <property type="entry name" value="WW"/>
    <property type="match status" value="1"/>
</dbReference>
<dbReference type="GO" id="GO:0032021">
    <property type="term" value="C:NELF complex"/>
    <property type="evidence" value="ECO:0007669"/>
    <property type="project" value="TreeGrafter"/>
</dbReference>
<gene>
    <name evidence="9" type="ORF">DBRI1063_LOCUS15596</name>
</gene>
<evidence type="ECO:0000256" key="2">
    <source>
        <dbReference type="ARBA" id="ARBA00005726"/>
    </source>
</evidence>
<evidence type="ECO:0000256" key="6">
    <source>
        <dbReference type="ARBA" id="ARBA00023242"/>
    </source>
</evidence>
<dbReference type="Pfam" id="PF04858">
    <property type="entry name" value="TH1"/>
    <property type="match status" value="2"/>
</dbReference>
<organism evidence="9">
    <name type="scientific">Ditylum brightwellii</name>
    <dbReference type="NCBI Taxonomy" id="49249"/>
    <lineage>
        <taxon>Eukaryota</taxon>
        <taxon>Sar</taxon>
        <taxon>Stramenopiles</taxon>
        <taxon>Ochrophyta</taxon>
        <taxon>Bacillariophyta</taxon>
        <taxon>Mediophyceae</taxon>
        <taxon>Lithodesmiophycidae</taxon>
        <taxon>Lithodesmiales</taxon>
        <taxon>Lithodesmiaceae</taxon>
        <taxon>Ditylum</taxon>
    </lineage>
</organism>
<feature type="compositionally biased region" description="Acidic residues" evidence="7">
    <location>
        <begin position="18"/>
        <end position="35"/>
    </location>
</feature>
<dbReference type="GO" id="GO:0003723">
    <property type="term" value="F:RNA binding"/>
    <property type="evidence" value="ECO:0007669"/>
    <property type="project" value="TreeGrafter"/>
</dbReference>
<reference evidence="9" key="1">
    <citation type="submission" date="2021-01" db="EMBL/GenBank/DDBJ databases">
        <authorList>
            <person name="Corre E."/>
            <person name="Pelletier E."/>
            <person name="Niang G."/>
            <person name="Scheremetjew M."/>
            <person name="Finn R."/>
            <person name="Kale V."/>
            <person name="Holt S."/>
            <person name="Cochrane G."/>
            <person name="Meng A."/>
            <person name="Brown T."/>
            <person name="Cohen L."/>
        </authorList>
    </citation>
    <scope>NUCLEOTIDE SEQUENCE</scope>
    <source>
        <strain evidence="9">Pop2</strain>
    </source>
</reference>
<accession>A0A7S1ZHQ3</accession>
<evidence type="ECO:0000256" key="1">
    <source>
        <dbReference type="ARBA" id="ARBA00004123"/>
    </source>
</evidence>
<name>A0A7S1ZHQ3_9STRA</name>
<evidence type="ECO:0000256" key="5">
    <source>
        <dbReference type="ARBA" id="ARBA00023163"/>
    </source>
</evidence>
<dbReference type="AlphaFoldDB" id="A0A7S1ZHQ3"/>
<comment type="similarity">
    <text evidence="2">Belongs to the NELF-D family.</text>
</comment>
<dbReference type="PROSITE" id="PS01159">
    <property type="entry name" value="WW_DOMAIN_1"/>
    <property type="match status" value="1"/>
</dbReference>
<dbReference type="InterPro" id="IPR006942">
    <property type="entry name" value="TH1"/>
</dbReference>
<feature type="region of interest" description="Disordered" evidence="7">
    <location>
        <begin position="457"/>
        <end position="479"/>
    </location>
</feature>
<feature type="compositionally biased region" description="Low complexity" evidence="7">
    <location>
        <begin position="113"/>
        <end position="126"/>
    </location>
</feature>
<feature type="domain" description="WW" evidence="8">
    <location>
        <begin position="48"/>
        <end position="76"/>
    </location>
</feature>
<evidence type="ECO:0000259" key="8">
    <source>
        <dbReference type="PROSITE" id="PS50020"/>
    </source>
</evidence>
<evidence type="ECO:0000256" key="7">
    <source>
        <dbReference type="SAM" id="MobiDB-lite"/>
    </source>
</evidence>
<evidence type="ECO:0000256" key="3">
    <source>
        <dbReference type="ARBA" id="ARBA00022491"/>
    </source>
</evidence>